<keyword evidence="3 12" id="KW-0245">EGF-like domain</keyword>
<keyword evidence="4 14" id="KW-0812">Transmembrane</keyword>
<feature type="domain" description="EGF-like" evidence="16">
    <location>
        <begin position="2175"/>
        <end position="2211"/>
    </location>
</feature>
<dbReference type="FunFam" id="2.10.25.10:FF:000472">
    <property type="entry name" value="Uncharacterized protein, isoform A"/>
    <property type="match status" value="1"/>
</dbReference>
<comment type="caution">
    <text evidence="18">The sequence shown here is derived from an EMBL/GenBank/DDBJ whole genome shotgun (WGS) entry which is preliminary data.</text>
</comment>
<feature type="disulfide bond" evidence="12">
    <location>
        <begin position="1858"/>
        <end position="1867"/>
    </location>
</feature>
<feature type="disulfide bond" evidence="12">
    <location>
        <begin position="259"/>
        <end position="268"/>
    </location>
</feature>
<keyword evidence="2" id="KW-1003">Cell membrane</keyword>
<feature type="disulfide bond" evidence="12">
    <location>
        <begin position="2086"/>
        <end position="2095"/>
    </location>
</feature>
<dbReference type="CDD" id="cd00110">
    <property type="entry name" value="LamG"/>
    <property type="match status" value="3"/>
</dbReference>
<evidence type="ECO:0008006" key="20">
    <source>
        <dbReference type="Google" id="ProtNLM"/>
    </source>
</evidence>
<evidence type="ECO:0000256" key="5">
    <source>
        <dbReference type="ARBA" id="ARBA00022729"/>
    </source>
</evidence>
<feature type="disulfide bond" evidence="12">
    <location>
        <begin position="2049"/>
        <end position="2058"/>
    </location>
</feature>
<evidence type="ECO:0000256" key="12">
    <source>
        <dbReference type="PROSITE-ProRule" id="PRU00076"/>
    </source>
</evidence>
<name>A0A016TIA0_9BILA</name>
<dbReference type="GO" id="GO:0005509">
    <property type="term" value="F:calcium ion binding"/>
    <property type="evidence" value="ECO:0007669"/>
    <property type="project" value="InterPro"/>
</dbReference>
<keyword evidence="6" id="KW-0677">Repeat</keyword>
<evidence type="ECO:0000259" key="15">
    <source>
        <dbReference type="PROSITE" id="PS50025"/>
    </source>
</evidence>
<feature type="disulfide bond" evidence="12">
    <location>
        <begin position="1936"/>
        <end position="1945"/>
    </location>
</feature>
<dbReference type="SUPFAM" id="SSF56672">
    <property type="entry name" value="DNA/RNA polymerases"/>
    <property type="match status" value="1"/>
</dbReference>
<feature type="domain" description="EGF-like" evidence="16">
    <location>
        <begin position="2224"/>
        <end position="2264"/>
    </location>
</feature>
<dbReference type="FunFam" id="2.10.25.10:FF:000125">
    <property type="entry name" value="Neurogenic locus notch protein-like"/>
    <property type="match status" value="1"/>
</dbReference>
<protein>
    <recommendedName>
        <fullName evidence="20">EGF-like domain protein</fullName>
    </recommendedName>
</protein>
<dbReference type="InterPro" id="IPR009030">
    <property type="entry name" value="Growth_fac_rcpt_cys_sf"/>
</dbReference>
<feature type="domain" description="EGF-like" evidence="16">
    <location>
        <begin position="1870"/>
        <end position="1906"/>
    </location>
</feature>
<feature type="disulfide bond" evidence="12">
    <location>
        <begin position="384"/>
        <end position="393"/>
    </location>
</feature>
<feature type="domain" description="Laminin G" evidence="15">
    <location>
        <begin position="649"/>
        <end position="818"/>
    </location>
</feature>
<dbReference type="InterPro" id="IPR018097">
    <property type="entry name" value="EGF_Ca-bd_CS"/>
</dbReference>
<feature type="disulfide bond" evidence="12">
    <location>
        <begin position="303"/>
        <end position="312"/>
    </location>
</feature>
<dbReference type="PANTHER" id="PTHR24049">
    <property type="entry name" value="CRUMBS FAMILY MEMBER"/>
    <property type="match status" value="1"/>
</dbReference>
<dbReference type="Pfam" id="PF12661">
    <property type="entry name" value="hEGF"/>
    <property type="match status" value="4"/>
</dbReference>
<feature type="domain" description="EGF-like" evidence="16">
    <location>
        <begin position="151"/>
        <end position="187"/>
    </location>
</feature>
<dbReference type="GO" id="GO:0045597">
    <property type="term" value="P:positive regulation of cell differentiation"/>
    <property type="evidence" value="ECO:0007669"/>
    <property type="project" value="UniProtKB-ARBA"/>
</dbReference>
<dbReference type="FunFam" id="2.10.25.10:FF:000095">
    <property type="entry name" value="Notch, isoform B"/>
    <property type="match status" value="1"/>
</dbReference>
<dbReference type="Pfam" id="PF00008">
    <property type="entry name" value="EGF"/>
    <property type="match status" value="7"/>
</dbReference>
<gene>
    <name evidence="18" type="primary">Acey_s0100.g3278</name>
    <name evidence="18" type="ORF">Y032_0100g3278</name>
</gene>
<keyword evidence="9 14" id="KW-0472">Membrane</keyword>
<feature type="disulfide bond" evidence="12">
    <location>
        <begin position="1837"/>
        <end position="1847"/>
    </location>
</feature>
<dbReference type="SUPFAM" id="SSF49899">
    <property type="entry name" value="Concanavalin A-like lectins/glucanases"/>
    <property type="match status" value="3"/>
</dbReference>
<dbReference type="GO" id="GO:0005886">
    <property type="term" value="C:plasma membrane"/>
    <property type="evidence" value="ECO:0007669"/>
    <property type="project" value="UniProtKB-SubCell"/>
</dbReference>
<dbReference type="FunFam" id="2.10.25.10:FF:000391">
    <property type="entry name" value="Weary, isoform C"/>
    <property type="match status" value="1"/>
</dbReference>
<evidence type="ECO:0000256" key="9">
    <source>
        <dbReference type="ARBA" id="ARBA00023136"/>
    </source>
</evidence>
<dbReference type="InterPro" id="IPR013032">
    <property type="entry name" value="EGF-like_CS"/>
</dbReference>
<feature type="domain" description="EGF-like" evidence="16">
    <location>
        <begin position="273"/>
        <end position="313"/>
    </location>
</feature>
<feature type="disulfide bond" evidence="12">
    <location>
        <begin position="101"/>
        <end position="110"/>
    </location>
</feature>
<feature type="coiled-coil region" evidence="13">
    <location>
        <begin position="1134"/>
        <end position="1169"/>
    </location>
</feature>
<keyword evidence="5" id="KW-0732">Signal</keyword>
<dbReference type="CDD" id="cd01650">
    <property type="entry name" value="RT_nLTR_like"/>
    <property type="match status" value="1"/>
</dbReference>
<dbReference type="InterPro" id="IPR043128">
    <property type="entry name" value="Rev_trsase/Diguanyl_cyclase"/>
</dbReference>
<dbReference type="PROSITE" id="PS00010">
    <property type="entry name" value="ASX_HYDROXYL"/>
    <property type="match status" value="7"/>
</dbReference>
<evidence type="ECO:0000256" key="3">
    <source>
        <dbReference type="ARBA" id="ARBA00022536"/>
    </source>
</evidence>
<dbReference type="Gene3D" id="2.10.25.10">
    <property type="entry name" value="Laminin"/>
    <property type="match status" value="20"/>
</dbReference>
<dbReference type="SMART" id="SM00282">
    <property type="entry name" value="LamG"/>
    <property type="match status" value="3"/>
</dbReference>
<dbReference type="PROSITE" id="PS50026">
    <property type="entry name" value="EGF_3"/>
    <property type="match status" value="22"/>
</dbReference>
<dbReference type="PROSITE" id="PS01187">
    <property type="entry name" value="EGF_CA"/>
    <property type="match status" value="2"/>
</dbReference>
<feature type="disulfide bond" evidence="12">
    <location>
        <begin position="1593"/>
        <end position="1602"/>
    </location>
</feature>
<feature type="domain" description="EGF-like" evidence="16">
    <location>
        <begin position="2060"/>
        <end position="2096"/>
    </location>
</feature>
<feature type="domain" description="EGF-like" evidence="16">
    <location>
        <begin position="2136"/>
        <end position="2173"/>
    </location>
</feature>
<feature type="disulfide bond" evidence="12">
    <location>
        <begin position="2124"/>
        <end position="2133"/>
    </location>
</feature>
<evidence type="ECO:0000256" key="4">
    <source>
        <dbReference type="ARBA" id="ARBA00022692"/>
    </source>
</evidence>
<evidence type="ECO:0000256" key="1">
    <source>
        <dbReference type="ARBA" id="ARBA00004251"/>
    </source>
</evidence>
<dbReference type="Gene3D" id="3.30.70.270">
    <property type="match status" value="1"/>
</dbReference>
<feature type="disulfide bond" evidence="12">
    <location>
        <begin position="2064"/>
        <end position="2074"/>
    </location>
</feature>
<dbReference type="InterPro" id="IPR051022">
    <property type="entry name" value="Notch_Cell-Fate_Det"/>
</dbReference>
<dbReference type="PROSITE" id="PS01186">
    <property type="entry name" value="EGF_2"/>
    <property type="match status" value="15"/>
</dbReference>
<evidence type="ECO:0000256" key="2">
    <source>
        <dbReference type="ARBA" id="ARBA00022475"/>
    </source>
</evidence>
<dbReference type="PANTHER" id="PTHR24049:SF22">
    <property type="entry name" value="DROSOPHILA CRUMBS HOMOLOG"/>
    <property type="match status" value="1"/>
</dbReference>
<dbReference type="GO" id="GO:0007154">
    <property type="term" value="P:cell communication"/>
    <property type="evidence" value="ECO:0007669"/>
    <property type="project" value="UniProtKB-ARBA"/>
</dbReference>
<dbReference type="Proteomes" id="UP000024635">
    <property type="component" value="Unassembled WGS sequence"/>
</dbReference>
<feature type="domain" description="EGF-like" evidence="16">
    <location>
        <begin position="2023"/>
        <end position="2059"/>
    </location>
</feature>
<feature type="domain" description="EGF-like" evidence="16">
    <location>
        <begin position="1833"/>
        <end position="1868"/>
    </location>
</feature>
<accession>A0A016TIA0</accession>
<dbReference type="SMART" id="SM00181">
    <property type="entry name" value="EGF"/>
    <property type="match status" value="24"/>
</dbReference>
<feature type="disulfide bond" evidence="12">
    <location>
        <begin position="1821"/>
        <end position="1830"/>
    </location>
</feature>
<feature type="disulfide bond" evidence="12">
    <location>
        <begin position="177"/>
        <end position="186"/>
    </location>
</feature>
<dbReference type="PROSITE" id="PS50878">
    <property type="entry name" value="RT_POL"/>
    <property type="match status" value="1"/>
</dbReference>
<feature type="disulfide bond" evidence="12">
    <location>
        <begin position="1973"/>
        <end position="1982"/>
    </location>
</feature>
<feature type="domain" description="EGF-like" evidence="16">
    <location>
        <begin position="1795"/>
        <end position="1831"/>
    </location>
</feature>
<dbReference type="Gene3D" id="3.60.10.10">
    <property type="entry name" value="Endonuclease/exonuclease/phosphatase"/>
    <property type="match status" value="1"/>
</dbReference>
<dbReference type="SUPFAM" id="SSF57184">
    <property type="entry name" value="Growth factor receptor domain"/>
    <property type="match status" value="1"/>
</dbReference>
<reference evidence="19" key="1">
    <citation type="journal article" date="2015" name="Nat. Genet.">
        <title>The genome and transcriptome of the zoonotic hookworm Ancylostoma ceylanicum identify infection-specific gene families.</title>
        <authorList>
            <person name="Schwarz E.M."/>
            <person name="Hu Y."/>
            <person name="Antoshechkin I."/>
            <person name="Miller M.M."/>
            <person name="Sternberg P.W."/>
            <person name="Aroian R.V."/>
        </authorList>
    </citation>
    <scope>NUCLEOTIDE SEQUENCE</scope>
    <source>
        <strain evidence="19">HY135</strain>
    </source>
</reference>
<dbReference type="InterPro" id="IPR000477">
    <property type="entry name" value="RT_dom"/>
</dbReference>
<dbReference type="PROSITE" id="PS00022">
    <property type="entry name" value="EGF_1"/>
    <property type="match status" value="21"/>
</dbReference>
<dbReference type="PROSITE" id="PS50025">
    <property type="entry name" value="LAM_G_DOMAIN"/>
    <property type="match status" value="3"/>
</dbReference>
<feature type="domain" description="EGF-like" evidence="16">
    <location>
        <begin position="75"/>
        <end position="111"/>
    </location>
</feature>
<evidence type="ECO:0000313" key="18">
    <source>
        <dbReference type="EMBL" id="EYC02405.1"/>
    </source>
</evidence>
<evidence type="ECO:0000313" key="19">
    <source>
        <dbReference type="Proteomes" id="UP000024635"/>
    </source>
</evidence>
<dbReference type="STRING" id="53326.A0A016TIA0"/>
<keyword evidence="13" id="KW-0175">Coiled coil</keyword>
<feature type="domain" description="EGF-like" evidence="16">
    <location>
        <begin position="396"/>
        <end position="436"/>
    </location>
</feature>
<dbReference type="InterPro" id="IPR000152">
    <property type="entry name" value="EGF-type_Asp/Asn_hydroxyl_site"/>
</dbReference>
<feature type="domain" description="EGF-like" evidence="16">
    <location>
        <begin position="233"/>
        <end position="269"/>
    </location>
</feature>
<feature type="domain" description="EGF-like" evidence="16">
    <location>
        <begin position="188"/>
        <end position="226"/>
    </location>
</feature>
<evidence type="ECO:0000256" key="6">
    <source>
        <dbReference type="ARBA" id="ARBA00022737"/>
    </source>
</evidence>
<dbReference type="GO" id="GO:0023052">
    <property type="term" value="P:signaling"/>
    <property type="evidence" value="ECO:0007669"/>
    <property type="project" value="UniProtKB-ARBA"/>
</dbReference>
<dbReference type="Pfam" id="PF00078">
    <property type="entry name" value="RVT_1"/>
    <property type="match status" value="1"/>
</dbReference>
<feature type="domain" description="Laminin G" evidence="15">
    <location>
        <begin position="439"/>
        <end position="605"/>
    </location>
</feature>
<keyword evidence="8 14" id="KW-1133">Transmembrane helix</keyword>
<feature type="disulfide bond" evidence="12">
    <location>
        <begin position="426"/>
        <end position="435"/>
    </location>
</feature>
<dbReference type="SMART" id="SM00179">
    <property type="entry name" value="EGF_CA"/>
    <property type="match status" value="17"/>
</dbReference>
<dbReference type="Gene3D" id="2.60.120.200">
    <property type="match status" value="3"/>
</dbReference>
<dbReference type="PRINTS" id="PR01983">
    <property type="entry name" value="NOTCH"/>
</dbReference>
<dbReference type="SUPFAM" id="SSF56219">
    <property type="entry name" value="DNase I-like"/>
    <property type="match status" value="1"/>
</dbReference>
<feature type="domain" description="EGF-like" evidence="16">
    <location>
        <begin position="2098"/>
        <end position="2134"/>
    </location>
</feature>
<dbReference type="InterPro" id="IPR049883">
    <property type="entry name" value="NOTCH1_EGF-like"/>
</dbReference>
<keyword evidence="10 12" id="KW-1015">Disulfide bond</keyword>
<feature type="disulfide bond" evidence="12">
    <location>
        <begin position="2254"/>
        <end position="2263"/>
    </location>
</feature>
<feature type="disulfide bond" evidence="12">
    <location>
        <begin position="216"/>
        <end position="225"/>
    </location>
</feature>
<feature type="disulfide bond" evidence="12">
    <location>
        <begin position="2011"/>
        <end position="2020"/>
    </location>
</feature>
<evidence type="ECO:0000259" key="16">
    <source>
        <dbReference type="PROSITE" id="PS50026"/>
    </source>
</evidence>
<comment type="subcellular location">
    <subcellularLocation>
        <location evidence="1">Cell membrane</location>
        <topology evidence="1">Single-pass type I membrane protein</topology>
    </subcellularLocation>
</comment>
<evidence type="ECO:0000256" key="13">
    <source>
        <dbReference type="SAM" id="Coils"/>
    </source>
</evidence>
<feature type="disulfide bond" evidence="12">
    <location>
        <begin position="633"/>
        <end position="642"/>
    </location>
</feature>
<evidence type="ECO:0000256" key="10">
    <source>
        <dbReference type="ARBA" id="ARBA00023157"/>
    </source>
</evidence>
<feature type="domain" description="EGF-like" evidence="16">
    <location>
        <begin position="360"/>
        <end position="394"/>
    </location>
</feature>
<organism evidence="18 19">
    <name type="scientific">Ancylostoma ceylanicum</name>
    <dbReference type="NCBI Taxonomy" id="53326"/>
    <lineage>
        <taxon>Eukaryota</taxon>
        <taxon>Metazoa</taxon>
        <taxon>Ecdysozoa</taxon>
        <taxon>Nematoda</taxon>
        <taxon>Chromadorea</taxon>
        <taxon>Rhabditida</taxon>
        <taxon>Rhabditina</taxon>
        <taxon>Rhabditomorpha</taxon>
        <taxon>Strongyloidea</taxon>
        <taxon>Ancylostomatidae</taxon>
        <taxon>Ancylostomatinae</taxon>
        <taxon>Ancylostoma</taxon>
    </lineage>
</organism>
<feature type="domain" description="EGF-like" evidence="16">
    <location>
        <begin position="1909"/>
        <end position="1946"/>
    </location>
</feature>
<dbReference type="Pfam" id="PF07645">
    <property type="entry name" value="EGF_CA"/>
    <property type="match status" value="1"/>
</dbReference>
<dbReference type="SUPFAM" id="SSF57196">
    <property type="entry name" value="EGF/Laminin"/>
    <property type="match status" value="13"/>
</dbReference>
<feature type="disulfide bond" evidence="12">
    <location>
        <begin position="1952"/>
        <end position="1962"/>
    </location>
</feature>
<evidence type="ECO:0000256" key="7">
    <source>
        <dbReference type="ARBA" id="ARBA00022837"/>
    </source>
</evidence>
<dbReference type="FunFam" id="2.10.25.10:FF:000012">
    <property type="entry name" value="Delta-like protein"/>
    <property type="match status" value="1"/>
</dbReference>
<dbReference type="GO" id="GO:0007157">
    <property type="term" value="P:heterophilic cell-cell adhesion via plasma membrane cell adhesion molecules"/>
    <property type="evidence" value="ECO:0007669"/>
    <property type="project" value="TreeGrafter"/>
</dbReference>
<feature type="domain" description="EGF-like" evidence="16">
    <location>
        <begin position="607"/>
        <end position="643"/>
    </location>
</feature>
<dbReference type="EMBL" id="JARK01001436">
    <property type="protein sequence ID" value="EYC02405.1"/>
    <property type="molecule type" value="Genomic_DNA"/>
</dbReference>
<feature type="domain" description="EGF-like" evidence="16">
    <location>
        <begin position="37"/>
        <end position="73"/>
    </location>
</feature>
<evidence type="ECO:0000256" key="11">
    <source>
        <dbReference type="ARBA" id="ARBA00023180"/>
    </source>
</evidence>
<dbReference type="OrthoDB" id="430340at2759"/>
<proteinExistence type="predicted"/>
<feature type="domain" description="Laminin G" evidence="15">
    <location>
        <begin position="1629"/>
        <end position="1793"/>
    </location>
</feature>
<evidence type="ECO:0000256" key="8">
    <source>
        <dbReference type="ARBA" id="ARBA00022989"/>
    </source>
</evidence>
<feature type="disulfide bond" evidence="12">
    <location>
        <begin position="2201"/>
        <end position="2210"/>
    </location>
</feature>
<feature type="transmembrane region" description="Helical" evidence="14">
    <location>
        <begin position="2278"/>
        <end position="2301"/>
    </location>
</feature>
<feature type="disulfide bond" evidence="12">
    <location>
        <begin position="63"/>
        <end position="72"/>
    </location>
</feature>
<feature type="domain" description="Reverse transcriptase" evidence="17">
    <location>
        <begin position="1285"/>
        <end position="1539"/>
    </location>
</feature>
<dbReference type="GO" id="GO:0032991">
    <property type="term" value="C:protein-containing complex"/>
    <property type="evidence" value="ECO:0007669"/>
    <property type="project" value="TreeGrafter"/>
</dbReference>
<dbReference type="InterPro" id="IPR013320">
    <property type="entry name" value="ConA-like_dom_sf"/>
</dbReference>
<feature type="domain" description="EGF-like" evidence="16">
    <location>
        <begin position="1948"/>
        <end position="1983"/>
    </location>
</feature>
<sequence>MKDDHCSSITKLPTIAVIDSFVCSCPPGFAGRICDADVNECELTPCQNGGTCINLDGSFECLCEMRFTGQRCEEERATCDGNPCLNQGTCIDTQDGFQCMCPHDFEGKTCQNEKSTSTCRCPSPWHICTLVDGKPTCGCPQGLSGDKCTNIIEGCDSKPCRNGGRCQDVPGGFHCYCPPDFGGDTCENKGQCLVDGSPCLNEGRCIRGLSENYCECSNNATGRHCELGFSTVTTGHCDSNPCLNGGTCHDDGNSATCECVKGYSGQMCAELGSSTTCNPNPCRNGGECEIVEESSQDGFSCMCAPGFEGILCENAGTEWTSNVEEVNTASPSLSIFVNDTTTANVTPVIMTTKTESSGGEVSSCNSCVHSHKCVESALGALCICQSGYQGPRCDQHGEPCEFVRCPRSLTCRPLIAVGEVHTSCSCPIGLTGPKCHRSTVSSFNENSLFIHQSPSVMIGSSAGPLPYKLSFSMKTTVPNVHIASGENIFGQRLFSISLADGHLIISIQGTTHKKIIPFSLNDGSWYTLTLEKNVQDVIISAVNEDGYQLVLQSFPRQTTFDVFTTRFGKINDSEFYVGCVADFSIVDSEIDLASSSRGTSIARGCKHSGLCSRNSCLNGGLCVDLWTHSSCSCKPPFLPPLCMHSLPPSTFGHNNQTSFAEIQIPFEISQDLRFSAKIQLILRSSRPNAAVLFLGEATDELATFTSVSLRDGHVLVRSQAGRKSVLELTSRKAVNDNKDHLIQVHRQRRHVRLDIDGQLDSEGTIPSRFDHPMFVEKLQLGSTQRVSRDAFATDIEFKEKKRKTSISNDYIVERNDRCDRETRWKGSKSREIGDGIKLFYHGLEAKRNSVAIAVSGPLKEHVSSVNRVSDNIISLRIATKDGFWTVVSVYAPQCGCTEADKEAFYEELDDVIRSAPEGDFMTVAGDFSGHVGQDRQGFERVHGGIGFGRRNQEGERIIELAEAHDLAIASTFFIKRESQKITYCSGGRQSEIDHILVRRQFLKTVKDVKTIPGEEIAGQHRPVVADVCIALPKQTKAVREPRIRWWKLTRETQKTFREKIAAVGLPDPCGLINPVWASAASTILTCARDTLGETKGGMRGDRATWFWNEDVQKMLKTKKDAYKAWQKTKSLSMLAEYKLKKKEAKAAVARAKNAAMDELYDKLESSQAEKHVFRLAKARRRASLDVTEVRAVKNEDGEVLRDAVAVKERWRAYFEQLLNEEFSRKERNSAEPVAGPIQPWTVDEVRMAMKKMKAGKASGPDGIPVEAWRSLGELGVRWLTMFFNNITRSEKIPEAWKDSIIVPIFKRKGDAMNCANYRGIKLIAHTMKIYERLLDMRLRDMVEIASDQFGFVPERSTIDAIFIARQVMEKYREKNKPCHLAFLDLEKAYDRLPRAVLWEVMRERGIPECMVRTVQVMYDGSTARVRTSHGITSKFDITVGVHQGSALSPFLFIMTLDTVVKHLLEGPPFTLLYADDVALIADSRAELQLKIQKWQSALADAGLKLNLRKTEIMSSLGGDDVVLDANGSLQDIRINGKSVVLHQQPTFTVDLLGKVTQLKNVLEGSISDDICRAQELCIHGKCHNTFNDFECICEDGFSGRTCDQKDYCANSPCPVNAECENIGDGYVCTSPVTLRKTSVMSFKMSRPEKTTSFIKFSVRTHSQDGHVLTVVSKEASFKLSLANAQLVVTSAAPTSIRKTISDGQWHVVQLNKNVVYIDAAGYGLPPSAQLPSHIWSGSLRFGSAGSPSFEGCLKDVTVGDLPPLSFYKENESGQRSNMTYWANQERQKVTTTCLSSPQCGIASPCIRGECRDLWNTFTCICPLGFGGTFCEINLDDCARTDCGNGYCVDRIGEARCYCDAGFTGETCDYEMDMCATMPCKNGALCSSSNGTFECECRVGWVGKTCEIQDGSKCGEKTCRNGGTCENEEGASVVCLCPPGFAGTFCEERKDPCENRPCAHGYCRANAAEFECECEEGYGGKTCSDIIDKCNDTLCNGQGQCAPVWNATVCRCDKHWRGASCNQLVDECMNIPCDNDGTCESTENGFKCHCRKYFLGDHCEVLGSCLANPCERGECIQLSPDRHSCSCPTGYEGTRCESRIDYCKENLCSNGGTCESLLGEHKCHCVAGFTGNSCETDIDECQFGYCLNGARCTDRVADYECNCEGTGFTGRNCTVDINECEVSSSCLNGICTNTHGGYRCDCELGYIGRRCSIRDPCQPDASNKTTHSCVHGKCVNPAVKEDHLGHETPIHGCKCNRGYTGAQCSTLVPAHKVLSLSSIVGPVVAVLTVLIILGCTLLAFFLRGKRSIHGHYSPSHQERTGARLQMSSMIKLPPEERLI</sequence>
<feature type="domain" description="EGF-like" evidence="16">
    <location>
        <begin position="1567"/>
        <end position="1603"/>
    </location>
</feature>
<keyword evidence="7" id="KW-0106">Calcium</keyword>
<dbReference type="InterPro" id="IPR043502">
    <property type="entry name" value="DNA/RNA_pol_sf"/>
</dbReference>
<keyword evidence="19" id="KW-1185">Reference proteome</keyword>
<feature type="domain" description="EGF-like" evidence="16">
    <location>
        <begin position="1985"/>
        <end position="2021"/>
    </location>
</feature>
<dbReference type="InterPro" id="IPR036691">
    <property type="entry name" value="Endo/exonu/phosph_ase_sf"/>
</dbReference>
<evidence type="ECO:0000256" key="14">
    <source>
        <dbReference type="SAM" id="Phobius"/>
    </source>
</evidence>
<evidence type="ECO:0000259" key="17">
    <source>
        <dbReference type="PROSITE" id="PS50878"/>
    </source>
</evidence>
<dbReference type="InterPro" id="IPR000742">
    <property type="entry name" value="EGF"/>
</dbReference>
<dbReference type="GO" id="GO:0045197">
    <property type="term" value="P:establishment or maintenance of epithelial cell apical/basal polarity"/>
    <property type="evidence" value="ECO:0007669"/>
    <property type="project" value="TreeGrafter"/>
</dbReference>
<dbReference type="InterPro" id="IPR001881">
    <property type="entry name" value="EGF-like_Ca-bd_dom"/>
</dbReference>
<feature type="disulfide bond" evidence="12">
    <location>
        <begin position="1896"/>
        <end position="1905"/>
    </location>
</feature>
<keyword evidence="11" id="KW-0325">Glycoprotein</keyword>
<dbReference type="Pfam" id="PF02210">
    <property type="entry name" value="Laminin_G_2"/>
    <property type="match status" value="1"/>
</dbReference>
<dbReference type="FunFam" id="2.10.25.10:FF:000321">
    <property type="entry name" value="Protein delta homolog 1"/>
    <property type="match status" value="1"/>
</dbReference>
<dbReference type="CDD" id="cd00054">
    <property type="entry name" value="EGF_CA"/>
    <property type="match status" value="14"/>
</dbReference>
<comment type="caution">
    <text evidence="12">Lacks conserved residue(s) required for the propagation of feature annotation.</text>
</comment>
<dbReference type="InterPro" id="IPR001791">
    <property type="entry name" value="Laminin_G"/>
</dbReference>